<sequence length="451" mass="50670">MEMQLTEAHLETQTKEVRVQELETEVAESQKKLQNLEVQLAESLSNTRAKEIRVQELGTAIKDKELALVNLREQLAETEARLAQKEARVIELKAAANDLRAIYDDLENQFNNTTKDVDEWKAKSERLEDLLAESIERETSASLKLSSALDEASSQKEQKLALEAQLNEMLEEHKVNIQNAHYKYKSLLEAADSRCAEMAEQCQILQVERDNLREDLAACKEEKLMLQSDLAMARLISANAQINLGAFLEDGPTGCEKEDLEAIRQKARKYPQLKALAFSLKAKLEKRSNSLHGTNKENARLKMIVGDNEKRVQGFIQELERLRQQILVKNKVIKKLESVVRESNIDFNGVNSLMGDIDATVREISVCLDVANAEDGGERHHEDTSASLADQMSGFSTDTPTSLTVSFADVPQPPAHSVNINTNVPDRLNELVYKLSTFWSAMTHELQALAS</sequence>
<evidence type="ECO:0000256" key="1">
    <source>
        <dbReference type="SAM" id="Coils"/>
    </source>
</evidence>
<feature type="coiled-coil region" evidence="1">
    <location>
        <begin position="12"/>
        <end position="229"/>
    </location>
</feature>
<dbReference type="SUPFAM" id="SSF57997">
    <property type="entry name" value="Tropomyosin"/>
    <property type="match status" value="1"/>
</dbReference>
<accession>A0A564YQR0</accession>
<evidence type="ECO:0000313" key="3">
    <source>
        <dbReference type="EMBL" id="VUZ49642.1"/>
    </source>
</evidence>
<organism evidence="3 4">
    <name type="scientific">Hymenolepis diminuta</name>
    <name type="common">Rat tapeworm</name>
    <dbReference type="NCBI Taxonomy" id="6216"/>
    <lineage>
        <taxon>Eukaryota</taxon>
        <taxon>Metazoa</taxon>
        <taxon>Spiralia</taxon>
        <taxon>Lophotrochozoa</taxon>
        <taxon>Platyhelminthes</taxon>
        <taxon>Cestoda</taxon>
        <taxon>Eucestoda</taxon>
        <taxon>Cyclophyllidea</taxon>
        <taxon>Hymenolepididae</taxon>
        <taxon>Hymenolepis</taxon>
    </lineage>
</organism>
<evidence type="ECO:0000313" key="4">
    <source>
        <dbReference type="Proteomes" id="UP000321570"/>
    </source>
</evidence>
<protein>
    <recommendedName>
        <fullName evidence="2">DUF5741 domain-containing protein</fullName>
    </recommendedName>
</protein>
<reference evidence="3 4" key="1">
    <citation type="submission" date="2019-07" db="EMBL/GenBank/DDBJ databases">
        <authorList>
            <person name="Jastrzebski P J."/>
            <person name="Paukszto L."/>
            <person name="Jastrzebski P J."/>
        </authorList>
    </citation>
    <scope>NUCLEOTIDE SEQUENCE [LARGE SCALE GENOMIC DNA]</scope>
    <source>
        <strain evidence="3 4">WMS-il1</strain>
    </source>
</reference>
<feature type="domain" description="DUF5741" evidence="2">
    <location>
        <begin position="261"/>
        <end position="338"/>
    </location>
</feature>
<feature type="non-terminal residue" evidence="3">
    <location>
        <position position="451"/>
    </location>
</feature>
<dbReference type="Proteomes" id="UP000321570">
    <property type="component" value="Unassembled WGS sequence"/>
</dbReference>
<name>A0A564YQR0_HYMDI</name>
<keyword evidence="4" id="KW-1185">Reference proteome</keyword>
<keyword evidence="1" id="KW-0175">Coiled coil</keyword>
<dbReference type="InterPro" id="IPR043979">
    <property type="entry name" value="DUF5741"/>
</dbReference>
<evidence type="ECO:0000259" key="2">
    <source>
        <dbReference type="Pfam" id="PF19012"/>
    </source>
</evidence>
<gene>
    <name evidence="3" type="ORF">WMSIL1_LOCUS8849</name>
</gene>
<feature type="coiled-coil region" evidence="1">
    <location>
        <begin position="305"/>
        <end position="339"/>
    </location>
</feature>
<dbReference type="Pfam" id="PF19012">
    <property type="entry name" value="DUF5741"/>
    <property type="match status" value="1"/>
</dbReference>
<dbReference type="AlphaFoldDB" id="A0A564YQR0"/>
<proteinExistence type="predicted"/>
<dbReference type="EMBL" id="CABIJS010000333">
    <property type="protein sequence ID" value="VUZ49642.1"/>
    <property type="molecule type" value="Genomic_DNA"/>
</dbReference>